<evidence type="ECO:0000256" key="1">
    <source>
        <dbReference type="SAM" id="MobiDB-lite"/>
    </source>
</evidence>
<dbReference type="KEGG" id="syw:SYNW1512"/>
<sequence length="97" mass="10382">MRHFKGKVVIRSEDPMTTATLTAACTLLSSFTSALSPAARAQSEGWMLGPGSRTDKNSKVVPTNCVTTPDGAISCDTKLETPTSNTPARPYYNPFND</sequence>
<dbReference type="EMBL" id="BX569693">
    <property type="protein sequence ID" value="CAE08027.1"/>
    <property type="molecule type" value="Genomic_DNA"/>
</dbReference>
<gene>
    <name evidence="2" type="ordered locus">SYNW1512</name>
</gene>
<dbReference type="STRING" id="84588.SYNW1512"/>
<dbReference type="Proteomes" id="UP000001422">
    <property type="component" value="Chromosome"/>
</dbReference>
<keyword evidence="3" id="KW-1185">Reference proteome</keyword>
<organism evidence="2 3">
    <name type="scientific">Parasynechococcus marenigrum (strain WH8102)</name>
    <dbReference type="NCBI Taxonomy" id="84588"/>
    <lineage>
        <taxon>Bacteria</taxon>
        <taxon>Bacillati</taxon>
        <taxon>Cyanobacteriota</taxon>
        <taxon>Cyanophyceae</taxon>
        <taxon>Synechococcales</taxon>
        <taxon>Prochlorococcaceae</taxon>
        <taxon>Parasynechococcus</taxon>
        <taxon>Parasynechococcus marenigrum</taxon>
    </lineage>
</organism>
<dbReference type="HOGENOM" id="CLU_185275_0_0_3"/>
<protein>
    <submittedName>
        <fullName evidence="2">Conserved hypothetical</fullName>
    </submittedName>
</protein>
<feature type="region of interest" description="Disordered" evidence="1">
    <location>
        <begin position="44"/>
        <end position="63"/>
    </location>
</feature>
<dbReference type="PROSITE" id="PS51257">
    <property type="entry name" value="PROKAR_LIPOPROTEIN"/>
    <property type="match status" value="1"/>
</dbReference>
<evidence type="ECO:0000313" key="2">
    <source>
        <dbReference type="EMBL" id="CAE08027.1"/>
    </source>
</evidence>
<feature type="region of interest" description="Disordered" evidence="1">
    <location>
        <begin position="77"/>
        <end position="97"/>
    </location>
</feature>
<accession>Q7U628</accession>
<name>Q7U628_PARMW</name>
<dbReference type="AlphaFoldDB" id="Q7U628"/>
<reference evidence="2 3" key="1">
    <citation type="journal article" date="2003" name="Nature">
        <title>The genome of a motile marine Synechococcus.</title>
        <authorList>
            <person name="Palenik B."/>
            <person name="Brahamsha B."/>
            <person name="Larimer F."/>
            <person name="Land M."/>
            <person name="Hauser L."/>
            <person name="Chain P."/>
            <person name="Lamerdin J."/>
            <person name="Regala W."/>
            <person name="Allen E.A."/>
            <person name="McCarren J."/>
            <person name="Paulsen I."/>
            <person name="Dufresne A."/>
            <person name="Partensky F."/>
            <person name="Webb E."/>
            <person name="Waterbury J."/>
        </authorList>
    </citation>
    <scope>NUCLEOTIDE SEQUENCE [LARGE SCALE GENOMIC DNA]</scope>
    <source>
        <strain evidence="2 3">WH8102</strain>
    </source>
</reference>
<evidence type="ECO:0000313" key="3">
    <source>
        <dbReference type="Proteomes" id="UP000001422"/>
    </source>
</evidence>
<proteinExistence type="predicted"/>
<dbReference type="eggNOG" id="ENOG50343UC">
    <property type="taxonomic scope" value="Bacteria"/>
</dbReference>